<dbReference type="InterPro" id="IPR040256">
    <property type="entry name" value="At4g02000-like"/>
</dbReference>
<protein>
    <recommendedName>
        <fullName evidence="6">DUF4283 domain-containing protein</fullName>
    </recommendedName>
</protein>
<evidence type="ECO:0000313" key="5">
    <source>
        <dbReference type="Proteomes" id="UP000029121"/>
    </source>
</evidence>
<dbReference type="eggNOG" id="KOG1075">
    <property type="taxonomic scope" value="Eukaryota"/>
</dbReference>
<dbReference type="InterPro" id="IPR025558">
    <property type="entry name" value="DUF4283"/>
</dbReference>
<dbReference type="STRING" id="81985.R0HZU8"/>
<feature type="region of interest" description="Disordered" evidence="1">
    <location>
        <begin position="1"/>
        <end position="36"/>
    </location>
</feature>
<organism evidence="4 5">
    <name type="scientific">Capsella rubella</name>
    <dbReference type="NCBI Taxonomy" id="81985"/>
    <lineage>
        <taxon>Eukaryota</taxon>
        <taxon>Viridiplantae</taxon>
        <taxon>Streptophyta</taxon>
        <taxon>Embryophyta</taxon>
        <taxon>Tracheophyta</taxon>
        <taxon>Spermatophyta</taxon>
        <taxon>Magnoliopsida</taxon>
        <taxon>eudicotyledons</taxon>
        <taxon>Gunneridae</taxon>
        <taxon>Pentapetalae</taxon>
        <taxon>rosids</taxon>
        <taxon>malvids</taxon>
        <taxon>Brassicales</taxon>
        <taxon>Brassicaceae</taxon>
        <taxon>Camelineae</taxon>
        <taxon>Capsella</taxon>
    </lineage>
</organism>
<gene>
    <name evidence="4" type="ORF">CARUB_v10013521mg</name>
</gene>
<accession>R0HZU8</accession>
<feature type="compositionally biased region" description="Basic and acidic residues" evidence="1">
    <location>
        <begin position="262"/>
        <end position="302"/>
    </location>
</feature>
<dbReference type="InterPro" id="IPR025836">
    <property type="entry name" value="Zn_knuckle_CX2CX4HX4C"/>
</dbReference>
<evidence type="ECO:0000313" key="4">
    <source>
        <dbReference type="EMBL" id="EOA29603.1"/>
    </source>
</evidence>
<sequence length="498" mass="55733">MQGKSMCIKGGESIVSSTHPSDLIKGNGSSGKASTSGLKRKVKVPLFDNSSLIEGYAKTVIGRCMNPRKQDMKYLLFMFPRIWQLEGRVVGADLGLGRFQFDFETEEDILEVLKMEPVHFDHWMVSLVRWEPSVDPAYPSAITFWIRVLGIPLQFWADPTFRSIGEELGQVQEVDIDGGRVRVTIDGFKPLCFETEVEFGNGEEISVTLRYERLFGYCRFCHSLCHDIDHCASVDSEHRLRDFDDAPGDGDRRRSQSYKGAVVHDNKKGLDPEGKQRGRGKGREEEVDAKAEGARHLERSRYDSTRARSGFYHGEPSARPRRYNNYASLNAHRKFVTDAVTKEVTMLEPEEYAASRPKAKQTRKALFQDEGAVQAVLEASVSSVEVGLESLCISAEEPVAVEPANMILEEQPPMAQVSFEARLESEMHELNAEVVSEVVAESAADGEVDFSMVEEESEQFQQSEVVTAKEDMLTDDVDQGDEMVEGSTNVVAHINEAE</sequence>
<evidence type="ECO:0008006" key="6">
    <source>
        <dbReference type="Google" id="ProtNLM"/>
    </source>
</evidence>
<evidence type="ECO:0000259" key="2">
    <source>
        <dbReference type="Pfam" id="PF14111"/>
    </source>
</evidence>
<feature type="region of interest" description="Disordered" evidence="1">
    <location>
        <begin position="242"/>
        <end position="302"/>
    </location>
</feature>
<evidence type="ECO:0000259" key="3">
    <source>
        <dbReference type="Pfam" id="PF14392"/>
    </source>
</evidence>
<dbReference type="EMBL" id="KB870807">
    <property type="protein sequence ID" value="EOA29603.1"/>
    <property type="molecule type" value="Genomic_DNA"/>
</dbReference>
<reference evidence="5" key="1">
    <citation type="journal article" date="2013" name="Nat. Genet.">
        <title>The Capsella rubella genome and the genomic consequences of rapid mating system evolution.</title>
        <authorList>
            <person name="Slotte T."/>
            <person name="Hazzouri K.M."/>
            <person name="Agren J.A."/>
            <person name="Koenig D."/>
            <person name="Maumus F."/>
            <person name="Guo Y.L."/>
            <person name="Steige K."/>
            <person name="Platts A.E."/>
            <person name="Escobar J.S."/>
            <person name="Newman L.K."/>
            <person name="Wang W."/>
            <person name="Mandakova T."/>
            <person name="Vello E."/>
            <person name="Smith L.M."/>
            <person name="Henz S.R."/>
            <person name="Steffen J."/>
            <person name="Takuno S."/>
            <person name="Brandvain Y."/>
            <person name="Coop G."/>
            <person name="Andolfatto P."/>
            <person name="Hu T.T."/>
            <person name="Blanchette M."/>
            <person name="Clark R.M."/>
            <person name="Quesneville H."/>
            <person name="Nordborg M."/>
            <person name="Gaut B.S."/>
            <person name="Lysak M.A."/>
            <person name="Jenkins J."/>
            <person name="Grimwood J."/>
            <person name="Chapman J."/>
            <person name="Prochnik S."/>
            <person name="Shu S."/>
            <person name="Rokhsar D."/>
            <person name="Schmutz J."/>
            <person name="Weigel D."/>
            <person name="Wright S.I."/>
        </authorList>
    </citation>
    <scope>NUCLEOTIDE SEQUENCE [LARGE SCALE GENOMIC DNA]</scope>
    <source>
        <strain evidence="5">cv. Monte Gargano</strain>
    </source>
</reference>
<proteinExistence type="predicted"/>
<dbReference type="Pfam" id="PF14111">
    <property type="entry name" value="DUF4283"/>
    <property type="match status" value="1"/>
</dbReference>
<feature type="non-terminal residue" evidence="4">
    <location>
        <position position="498"/>
    </location>
</feature>
<feature type="domain" description="DUF4283" evidence="2">
    <location>
        <begin position="58"/>
        <end position="137"/>
    </location>
</feature>
<dbReference type="Proteomes" id="UP000029121">
    <property type="component" value="Unassembled WGS sequence"/>
</dbReference>
<evidence type="ECO:0000256" key="1">
    <source>
        <dbReference type="SAM" id="MobiDB-lite"/>
    </source>
</evidence>
<dbReference type="AlphaFoldDB" id="R0HZU8"/>
<keyword evidence="5" id="KW-1185">Reference proteome</keyword>
<name>R0HZU8_9BRAS</name>
<dbReference type="PANTHER" id="PTHR31286:SF178">
    <property type="entry name" value="DUF4283 DOMAIN-CONTAINING PROTEIN"/>
    <property type="match status" value="1"/>
</dbReference>
<dbReference type="PANTHER" id="PTHR31286">
    <property type="entry name" value="GLYCINE-RICH CELL WALL STRUCTURAL PROTEIN 1.8-LIKE"/>
    <property type="match status" value="1"/>
</dbReference>
<feature type="compositionally biased region" description="Basic and acidic residues" evidence="1">
    <location>
        <begin position="242"/>
        <end position="254"/>
    </location>
</feature>
<dbReference type="Pfam" id="PF14392">
    <property type="entry name" value="zf-CCHC_4"/>
    <property type="match status" value="1"/>
</dbReference>
<feature type="domain" description="Zinc knuckle CX2CX4HX4C" evidence="3">
    <location>
        <begin position="186"/>
        <end position="232"/>
    </location>
</feature>